<dbReference type="PANTHER" id="PTHR30383">
    <property type="entry name" value="THIOESTERASE 1/PROTEASE 1/LYSOPHOSPHOLIPASE L1"/>
    <property type="match status" value="1"/>
</dbReference>
<comment type="caution">
    <text evidence="2">The sequence shown here is derived from an EMBL/GenBank/DDBJ whole genome shotgun (WGS) entry which is preliminary data.</text>
</comment>
<dbReference type="InterPro" id="IPR036514">
    <property type="entry name" value="SGNH_hydro_sf"/>
</dbReference>
<gene>
    <name evidence="2" type="ORF">KSF_019540</name>
</gene>
<dbReference type="SUPFAM" id="SSF52266">
    <property type="entry name" value="SGNH hydrolase"/>
    <property type="match status" value="1"/>
</dbReference>
<sequence>MSLLIEDGATVLFQGDSITDAGRDRQEHHHLGYGYAMLAASWFQALYPEKDVHFLNRGIGGDRTSDLRRRWQADCLELQPAWVSIMIGINDTWRRYDRGDATSVESFEENYRAILEDVTTKLGARLILLEPFVVPVPADRVQWREDLDPKIAVVRQLAREFRAILVPLDGIFAQASAQRESAFWAGDGVHPSNAGHALIAQSWLRAVKAL</sequence>
<dbReference type="Pfam" id="PF13472">
    <property type="entry name" value="Lipase_GDSL_2"/>
    <property type="match status" value="1"/>
</dbReference>
<dbReference type="GO" id="GO:0004622">
    <property type="term" value="F:phosphatidylcholine lysophospholipase activity"/>
    <property type="evidence" value="ECO:0007669"/>
    <property type="project" value="TreeGrafter"/>
</dbReference>
<feature type="domain" description="SGNH hydrolase-type esterase" evidence="1">
    <location>
        <begin position="15"/>
        <end position="198"/>
    </location>
</feature>
<dbReference type="InterPro" id="IPR051532">
    <property type="entry name" value="Ester_Hydrolysis_Enzymes"/>
</dbReference>
<protein>
    <submittedName>
        <fullName evidence="2">Lipase</fullName>
    </submittedName>
</protein>
<dbReference type="AlphaFoldDB" id="A0A8J3IKL0"/>
<dbReference type="InterPro" id="IPR013830">
    <property type="entry name" value="SGNH_hydro"/>
</dbReference>
<dbReference type="Proteomes" id="UP000597444">
    <property type="component" value="Unassembled WGS sequence"/>
</dbReference>
<dbReference type="RefSeq" id="WP_220202774.1">
    <property type="nucleotide sequence ID" value="NZ_BNJK01000001.1"/>
</dbReference>
<name>A0A8J3IKL0_9CHLR</name>
<dbReference type="EMBL" id="BNJK01000001">
    <property type="protein sequence ID" value="GHO91906.1"/>
    <property type="molecule type" value="Genomic_DNA"/>
</dbReference>
<organism evidence="2 3">
    <name type="scientific">Reticulibacter mediterranei</name>
    <dbReference type="NCBI Taxonomy" id="2778369"/>
    <lineage>
        <taxon>Bacteria</taxon>
        <taxon>Bacillati</taxon>
        <taxon>Chloroflexota</taxon>
        <taxon>Ktedonobacteria</taxon>
        <taxon>Ktedonobacterales</taxon>
        <taxon>Reticulibacteraceae</taxon>
        <taxon>Reticulibacter</taxon>
    </lineage>
</organism>
<proteinExistence type="predicted"/>
<dbReference type="PANTHER" id="PTHR30383:SF5">
    <property type="entry name" value="SGNH HYDROLASE-TYPE ESTERASE DOMAIN-CONTAINING PROTEIN"/>
    <property type="match status" value="1"/>
</dbReference>
<evidence type="ECO:0000313" key="2">
    <source>
        <dbReference type="EMBL" id="GHO91906.1"/>
    </source>
</evidence>
<accession>A0A8J3IKL0</accession>
<evidence type="ECO:0000259" key="1">
    <source>
        <dbReference type="Pfam" id="PF13472"/>
    </source>
</evidence>
<dbReference type="Gene3D" id="3.40.50.1110">
    <property type="entry name" value="SGNH hydrolase"/>
    <property type="match status" value="1"/>
</dbReference>
<keyword evidence="3" id="KW-1185">Reference proteome</keyword>
<evidence type="ECO:0000313" key="3">
    <source>
        <dbReference type="Proteomes" id="UP000597444"/>
    </source>
</evidence>
<reference evidence="2" key="1">
    <citation type="submission" date="2020-10" db="EMBL/GenBank/DDBJ databases">
        <title>Taxonomic study of unclassified bacteria belonging to the class Ktedonobacteria.</title>
        <authorList>
            <person name="Yabe S."/>
            <person name="Wang C.M."/>
            <person name="Zheng Y."/>
            <person name="Sakai Y."/>
            <person name="Cavaletti L."/>
            <person name="Monciardini P."/>
            <person name="Donadio S."/>
        </authorList>
    </citation>
    <scope>NUCLEOTIDE SEQUENCE</scope>
    <source>
        <strain evidence="2">ID150040</strain>
    </source>
</reference>
<dbReference type="CDD" id="cd01834">
    <property type="entry name" value="SGNH_hydrolase_like_2"/>
    <property type="match status" value="1"/>
</dbReference>